<evidence type="ECO:0000256" key="4">
    <source>
        <dbReference type="ARBA" id="ARBA00023014"/>
    </source>
</evidence>
<keyword evidence="5" id="KW-0805">Transcription regulation</keyword>
<keyword evidence="1" id="KW-0678">Repressor</keyword>
<reference evidence="7 8" key="1">
    <citation type="journal article" date="2022" name="J Glob Antimicrob Resist">
        <title>First complete genome of a multidrug resistant strain of the novel human pathogen Kalamiella piersonii (GABEKP28) identified in human saliva.</title>
        <authorList>
            <person name="McDonagh F."/>
            <person name="Singh N.K."/>
            <person name="Venkateswaran K."/>
            <person name="Lonappan A.M."/>
            <person name="Hallahan B."/>
            <person name="Tuohy A."/>
            <person name="Burke L."/>
            <person name="Kovarova A."/>
            <person name="Miliotis G."/>
        </authorList>
    </citation>
    <scope>NUCLEOTIDE SEQUENCE [LARGE SCALE GENOMIC DNA]</scope>
    <source>
        <strain evidence="7 8">GABEKP28</strain>
    </source>
</reference>
<evidence type="ECO:0000256" key="1">
    <source>
        <dbReference type="ARBA" id="ARBA00022491"/>
    </source>
</evidence>
<dbReference type="AlphaFoldDB" id="A0AAJ5QND4"/>
<keyword evidence="2" id="KW-0001">2Fe-2S</keyword>
<keyword evidence="8" id="KW-1185">Reference proteome</keyword>
<dbReference type="GO" id="GO:0051537">
    <property type="term" value="F:2 iron, 2 sulfur cluster binding"/>
    <property type="evidence" value="ECO:0007669"/>
    <property type="project" value="UniProtKB-KW"/>
</dbReference>
<keyword evidence="3" id="KW-0408">Iron</keyword>
<protein>
    <submittedName>
        <fullName evidence="7">Rrf2 family transcriptional regulator</fullName>
    </submittedName>
</protein>
<dbReference type="Pfam" id="PF02082">
    <property type="entry name" value="Rrf2"/>
    <property type="match status" value="1"/>
</dbReference>
<evidence type="ECO:0000256" key="2">
    <source>
        <dbReference type="ARBA" id="ARBA00022714"/>
    </source>
</evidence>
<keyword evidence="7" id="KW-0614">Plasmid</keyword>
<dbReference type="Proteomes" id="UP001211544">
    <property type="component" value="Plasmid pGABEKP28_1"/>
</dbReference>
<dbReference type="RefSeq" id="WP_120458410.1">
    <property type="nucleotide sequence ID" value="NZ_CP104759.1"/>
</dbReference>
<accession>A0AAJ5QND4</accession>
<dbReference type="PANTHER" id="PTHR33221">
    <property type="entry name" value="WINGED HELIX-TURN-HELIX TRANSCRIPTIONAL REGULATOR, RRF2 FAMILY"/>
    <property type="match status" value="1"/>
</dbReference>
<dbReference type="KEGG" id="kpie:N5580_18655"/>
<geneLocation type="plasmid" evidence="7 8">
    <name>pGABEKP28_1</name>
</geneLocation>
<dbReference type="InterPro" id="IPR000944">
    <property type="entry name" value="Tscrpt_reg_Rrf2"/>
</dbReference>
<dbReference type="PANTHER" id="PTHR33221:SF15">
    <property type="entry name" value="HTH-TYPE TRANSCRIPTIONAL REGULATOR YWGB-RELATED"/>
    <property type="match status" value="1"/>
</dbReference>
<sequence length="146" mass="16000">MKKDSRLSTVLHILLHMQLHAKPLTSEYLAQCVGTNSVVIRRMMGLLRTQQLVSSTAGPGGGWSLTAQLDRVTLRQLHDVLGEPAVFAIGNRNEHPECLIEQAVNAALCEAFDEAEALLLAQFGRITLADLLADAERRNHGGKHEI</sequence>
<gene>
    <name evidence="7" type="ORF">N5580_18655</name>
</gene>
<dbReference type="PROSITE" id="PS51197">
    <property type="entry name" value="HTH_RRF2_2"/>
    <property type="match status" value="1"/>
</dbReference>
<evidence type="ECO:0000256" key="3">
    <source>
        <dbReference type="ARBA" id="ARBA00023004"/>
    </source>
</evidence>
<keyword evidence="2" id="KW-0479">Metal-binding</keyword>
<dbReference type="InterPro" id="IPR036388">
    <property type="entry name" value="WH-like_DNA-bd_sf"/>
</dbReference>
<dbReference type="GO" id="GO:0003700">
    <property type="term" value="F:DNA-binding transcription factor activity"/>
    <property type="evidence" value="ECO:0007669"/>
    <property type="project" value="TreeGrafter"/>
</dbReference>
<keyword evidence="4" id="KW-0411">Iron-sulfur</keyword>
<evidence type="ECO:0000313" key="8">
    <source>
        <dbReference type="Proteomes" id="UP001211544"/>
    </source>
</evidence>
<organism evidence="7 8">
    <name type="scientific">Pantoea piersonii</name>
    <dbReference type="NCBI Taxonomy" id="2364647"/>
    <lineage>
        <taxon>Bacteria</taxon>
        <taxon>Pseudomonadati</taxon>
        <taxon>Pseudomonadota</taxon>
        <taxon>Gammaproteobacteria</taxon>
        <taxon>Enterobacterales</taxon>
        <taxon>Erwiniaceae</taxon>
        <taxon>Pantoea</taxon>
    </lineage>
</organism>
<proteinExistence type="predicted"/>
<dbReference type="GeneID" id="78236181"/>
<evidence type="ECO:0000256" key="6">
    <source>
        <dbReference type="ARBA" id="ARBA00023163"/>
    </source>
</evidence>
<evidence type="ECO:0000256" key="5">
    <source>
        <dbReference type="ARBA" id="ARBA00023015"/>
    </source>
</evidence>
<name>A0AAJ5QND4_9GAMM</name>
<dbReference type="InterPro" id="IPR036390">
    <property type="entry name" value="WH_DNA-bd_sf"/>
</dbReference>
<dbReference type="GO" id="GO:0005829">
    <property type="term" value="C:cytosol"/>
    <property type="evidence" value="ECO:0007669"/>
    <property type="project" value="TreeGrafter"/>
</dbReference>
<dbReference type="Gene3D" id="1.10.10.10">
    <property type="entry name" value="Winged helix-like DNA-binding domain superfamily/Winged helix DNA-binding domain"/>
    <property type="match status" value="1"/>
</dbReference>
<evidence type="ECO:0000313" key="7">
    <source>
        <dbReference type="EMBL" id="WBG93107.1"/>
    </source>
</evidence>
<dbReference type="EMBL" id="CP104759">
    <property type="protein sequence ID" value="WBG93107.1"/>
    <property type="molecule type" value="Genomic_DNA"/>
</dbReference>
<keyword evidence="6" id="KW-0804">Transcription</keyword>
<dbReference type="SUPFAM" id="SSF46785">
    <property type="entry name" value="Winged helix' DNA-binding domain"/>
    <property type="match status" value="1"/>
</dbReference>